<reference evidence="5 6" key="1">
    <citation type="submission" date="2022-10" db="EMBL/GenBank/DDBJ databases">
        <title>Comparative genomics and taxonomic characterization of three novel marine species of genus Reichenbachiella exhibiting antioxidant and polysaccharide degradation activities.</title>
        <authorList>
            <person name="Muhammad N."/>
            <person name="Lee Y.-J."/>
            <person name="Ko J."/>
            <person name="Kim S.-G."/>
        </authorList>
    </citation>
    <scope>NUCLEOTIDE SEQUENCE [LARGE SCALE GENOMIC DNA]</scope>
    <source>
        <strain evidence="5 6">ABR2-5</strain>
    </source>
</reference>
<evidence type="ECO:0000256" key="4">
    <source>
        <dbReference type="SAM" id="SignalP"/>
    </source>
</evidence>
<dbReference type="InterPro" id="IPR013517">
    <property type="entry name" value="FG-GAP"/>
</dbReference>
<keyword evidence="6" id="KW-1185">Reference proteome</keyword>
<dbReference type="Gene3D" id="2.130.10.130">
    <property type="entry name" value="Integrin alpha, N-terminal"/>
    <property type="match status" value="2"/>
</dbReference>
<evidence type="ECO:0000313" key="6">
    <source>
        <dbReference type="Proteomes" id="UP001300692"/>
    </source>
</evidence>
<dbReference type="InterPro" id="IPR013519">
    <property type="entry name" value="Int_alpha_beta-p"/>
</dbReference>
<comment type="caution">
    <text evidence="5">The sequence shown here is derived from an EMBL/GenBank/DDBJ whole genome shotgun (WGS) entry which is preliminary data.</text>
</comment>
<gene>
    <name evidence="5" type="ORF">N7U62_13450</name>
</gene>
<evidence type="ECO:0000256" key="1">
    <source>
        <dbReference type="ARBA" id="ARBA00022729"/>
    </source>
</evidence>
<feature type="signal peptide" evidence="4">
    <location>
        <begin position="1"/>
        <end position="21"/>
    </location>
</feature>
<keyword evidence="3" id="KW-0325">Glycoprotein</keyword>
<dbReference type="RefSeq" id="WP_264138501.1">
    <property type="nucleotide sequence ID" value="NZ_JAOYOD010000001.1"/>
</dbReference>
<dbReference type="Proteomes" id="UP001300692">
    <property type="component" value="Unassembled WGS sequence"/>
</dbReference>
<dbReference type="SUPFAM" id="SSF75011">
    <property type="entry name" value="3-carboxy-cis,cis-mucoante lactonizing enzyme"/>
    <property type="match status" value="1"/>
</dbReference>
<keyword evidence="2" id="KW-0677">Repeat</keyword>
<protein>
    <recommendedName>
        <fullName evidence="7">Ig-like domain-containing protein</fullName>
    </recommendedName>
</protein>
<evidence type="ECO:0000256" key="3">
    <source>
        <dbReference type="ARBA" id="ARBA00023180"/>
    </source>
</evidence>
<organism evidence="5 6">
    <name type="scientific">Reichenbachiella ulvae</name>
    <dbReference type="NCBI Taxonomy" id="2980104"/>
    <lineage>
        <taxon>Bacteria</taxon>
        <taxon>Pseudomonadati</taxon>
        <taxon>Bacteroidota</taxon>
        <taxon>Cytophagia</taxon>
        <taxon>Cytophagales</taxon>
        <taxon>Reichenbachiellaceae</taxon>
        <taxon>Reichenbachiella</taxon>
    </lineage>
</organism>
<proteinExistence type="predicted"/>
<evidence type="ECO:0000313" key="5">
    <source>
        <dbReference type="EMBL" id="MCV9387681.1"/>
    </source>
</evidence>
<evidence type="ECO:0000256" key="2">
    <source>
        <dbReference type="ARBA" id="ARBA00022737"/>
    </source>
</evidence>
<dbReference type="Pfam" id="PF14312">
    <property type="entry name" value="FG-GAP_2"/>
    <property type="match status" value="1"/>
</dbReference>
<dbReference type="EMBL" id="JAOYOD010000001">
    <property type="protein sequence ID" value="MCV9387681.1"/>
    <property type="molecule type" value="Genomic_DNA"/>
</dbReference>
<dbReference type="PROSITE" id="PS51470">
    <property type="entry name" value="FG_GAP"/>
    <property type="match status" value="1"/>
</dbReference>
<dbReference type="PANTHER" id="PTHR36220">
    <property type="entry name" value="UNNAMED PRODUCT"/>
    <property type="match status" value="1"/>
</dbReference>
<keyword evidence="1 4" id="KW-0732">Signal</keyword>
<evidence type="ECO:0008006" key="7">
    <source>
        <dbReference type="Google" id="ProtNLM"/>
    </source>
</evidence>
<dbReference type="PANTHER" id="PTHR36220:SF1">
    <property type="entry name" value="GAMMA TUBULIN COMPLEX COMPONENT C-TERMINAL DOMAIN-CONTAINING PROTEIN"/>
    <property type="match status" value="1"/>
</dbReference>
<dbReference type="InterPro" id="IPR028994">
    <property type="entry name" value="Integrin_alpha_N"/>
</dbReference>
<name>A0ABT3CVG4_9BACT</name>
<feature type="chain" id="PRO_5045563365" description="Ig-like domain-containing protein" evidence="4">
    <location>
        <begin position="22"/>
        <end position="1351"/>
    </location>
</feature>
<accession>A0ABT3CVG4</accession>
<sequence>MKNLNLVFLLFHFLSVLPSLSFCQGFDLNTIHLPEKQIDRGSDFGATVAGNKDFLIIGAPSNNQYGYKSGIAYLYVRSETGWGDAIPIEPDSIQRAASFGYSIDIEDNILVVGAPGYWTTEYPNSLGRVFIFQIEGTTIQQIGVLRASETISYCELGIQVKIENDVIVASAARQHLGNVGQGQVFVFERPVTGWNDMTETAIMEPSNPNSHGSFGISLDLQGNTIVAGAGYSTNTELGNPGAVYVFNKKGENWVSTTEDTCLYSSNVDDIRFGHKIQLEGNTLFTSSDYRFVNRRAQTPHLYVYDLSPSNYCGLLADLSLSDEPKESKHASPSLQDLKFYQDTIFWGLSNIGEDQLGRVMVYTQEDGQWASKTEDRQILFSETNLEKNYFGASLEIINDTLIVGAPRDREGDHAGSVSMFRTSDLSKIETLAESDSSAIFHKLGNQIRVSGNYAAALSSNRRLYLYSFNGQSWDQIMSITAPENYYFRNHVDIYGQDVIVNISSSSDELSFFTFSIPELIENAENFEIIQTENSSSSSCLSLSLTFEAFATSNLSGEVFTFEKTKANWQQTSKITISEEDSYRFGYALQISETNLFIQAPEHLDTSGQRGGVLVYNKNKNGYWSYQSTIIDPDNETKYINLSFGKSMTVFDTILFVSRYSNVRNQNSIYLYNLNDLNDPIHQISDTDSTHFGMELTYLSGHLISSYQDVQNSEYITVLALDDELSLDETIKINYEGSSSAMFGNSISSYSNHLLVAAHQENNSHGESAGAIYFYKKNNNYIKRVYTESPNGQYGPGESVSICIEYAEPVDIAEDSYVLLQLKNGTSKAYYRSGSNSKIIKFSYMPQVGDYTDDLAVNNIHALYGEVKNTDGNLGVSNTLPPKGTTNSLCGSAEIEIAARPPMATFTTSSRFVNAPFSIALSFDKPVSELSMSNFNIENGELQSLNRITDKTYELQISPIVEGIVSFELVENSATDKYGLVNERLVDSIEYDITPPIVNLSYSILEGNYWFEIAIAGNETLDEISKNALILENLSLTSFSNDSIKTVNAIKIDQSLISKVTLGEIKDLAGNNAQPTTLVIDTIEPTVTLSSNSTLINGPIEIDILSSEPVSQMTAENFECANCDISNITNTKALVTPTNTTGPATVHLKGNTIYDNFGNSNNPSNTLHFLIDMVAPNATFFKVPYQDQQTSLFLTFSEEVTPLNENHIHVFGSSNISISSLGNNTYVIVAPLSTEEFRGFNLRKESIFDLAGNQLHSLKNQDTSIEVLSVKEKTNPTYIVKTVSSGLIIKTETPQYKNGQLIVSNTRGQILINKQANFINGEFIDSSILNEKMVLIKIVSEDRIWINKIGLH</sequence>
<dbReference type="SMART" id="SM00191">
    <property type="entry name" value="Int_alpha"/>
    <property type="match status" value="6"/>
</dbReference>